<evidence type="ECO:0000313" key="2">
    <source>
        <dbReference type="EMBL" id="PLX15720.1"/>
    </source>
</evidence>
<keyword evidence="1" id="KW-0472">Membrane</keyword>
<evidence type="ECO:0008006" key="4">
    <source>
        <dbReference type="Google" id="ProtNLM"/>
    </source>
</evidence>
<keyword evidence="1" id="KW-1133">Transmembrane helix</keyword>
<accession>A0A2N5ZAN8</accession>
<dbReference type="NCBIfam" id="TIGR02532">
    <property type="entry name" value="IV_pilin_GFxxxE"/>
    <property type="match status" value="1"/>
</dbReference>
<keyword evidence="1" id="KW-0812">Transmembrane</keyword>
<reference evidence="2 3" key="1">
    <citation type="submission" date="2017-11" db="EMBL/GenBank/DDBJ databases">
        <title>Genome-resolved metagenomics identifies genetic mobility, metabolic interactions, and unexpected diversity in perchlorate-reducing communities.</title>
        <authorList>
            <person name="Barnum T.P."/>
            <person name="Figueroa I.A."/>
            <person name="Carlstrom C.I."/>
            <person name="Lucas L.N."/>
            <person name="Engelbrektson A.L."/>
            <person name="Coates J.D."/>
        </authorList>
    </citation>
    <scope>NUCLEOTIDE SEQUENCE [LARGE SCALE GENOMIC DNA]</scope>
    <source>
        <strain evidence="2">BM706</strain>
    </source>
</reference>
<gene>
    <name evidence="2" type="ORF">C0601_12130</name>
</gene>
<dbReference type="SUPFAM" id="SSF54523">
    <property type="entry name" value="Pili subunits"/>
    <property type="match status" value="1"/>
</dbReference>
<dbReference type="Proteomes" id="UP000234857">
    <property type="component" value="Unassembled WGS sequence"/>
</dbReference>
<dbReference type="InterPro" id="IPR045584">
    <property type="entry name" value="Pilin-like"/>
</dbReference>
<evidence type="ECO:0000256" key="1">
    <source>
        <dbReference type="SAM" id="Phobius"/>
    </source>
</evidence>
<proteinExistence type="predicted"/>
<organism evidence="2 3">
    <name type="scientific">Muiribacterium halophilum</name>
    <dbReference type="NCBI Taxonomy" id="2053465"/>
    <lineage>
        <taxon>Bacteria</taxon>
        <taxon>Candidatus Muiribacteriota</taxon>
        <taxon>Candidatus Muiribacteriia</taxon>
        <taxon>Candidatus Muiribacteriales</taxon>
        <taxon>Candidatus Muiribacteriaceae</taxon>
        <taxon>Candidatus Muiribacterium</taxon>
    </lineage>
</organism>
<evidence type="ECO:0000313" key="3">
    <source>
        <dbReference type="Proteomes" id="UP000234857"/>
    </source>
</evidence>
<comment type="caution">
    <text evidence="2">The sequence shown here is derived from an EMBL/GenBank/DDBJ whole genome shotgun (WGS) entry which is preliminary data.</text>
</comment>
<dbReference type="EMBL" id="PKTG01000130">
    <property type="protein sequence ID" value="PLX15720.1"/>
    <property type="molecule type" value="Genomic_DNA"/>
</dbReference>
<feature type="transmembrane region" description="Helical" evidence="1">
    <location>
        <begin position="6"/>
        <end position="27"/>
    </location>
</feature>
<name>A0A2N5ZAN8_MUIH1</name>
<dbReference type="AlphaFoldDB" id="A0A2N5ZAN8"/>
<dbReference type="Pfam" id="PF07963">
    <property type="entry name" value="N_methyl"/>
    <property type="match status" value="1"/>
</dbReference>
<protein>
    <recommendedName>
        <fullName evidence="4">Type II secretion system protein GspG C-terminal domain-containing protein</fullName>
    </recommendedName>
</protein>
<sequence>MKKNKGFSFIEIMLSTVILLLLATLIIPNPKSKVKIGKEARLLEILNKTRRGLLNYNNDFAYFPKVGETYNYLNALYTAASIDPTLYVPDLPPEDWTLLTILENAMLDPQIPPQRWEFYPDEGKYRAPYLRGDGRTVADLLWHDDTSKGFYENPFTQSKYDWEVKLRKGYLGPHVYSLSADPSLPGPLLVCDTQEVTTFYVDTAEVHSGWYRINTRVYDPGTGKLYFPMDPDPANNTNESIEIMDIRFYPSNRIGLPGEKKYYMGLNGKYYYQW</sequence>
<dbReference type="InterPro" id="IPR012902">
    <property type="entry name" value="N_methyl_site"/>
</dbReference>